<comment type="caution">
    <text evidence="1">The sequence shown here is derived from an EMBL/GenBank/DDBJ whole genome shotgun (WGS) entry which is preliminary data.</text>
</comment>
<evidence type="ECO:0000313" key="2">
    <source>
        <dbReference type="Proteomes" id="UP001140074"/>
    </source>
</evidence>
<protein>
    <submittedName>
        <fullName evidence="1">Uncharacterized protein</fullName>
    </submittedName>
</protein>
<keyword evidence="2" id="KW-1185">Reference proteome</keyword>
<proteinExistence type="predicted"/>
<evidence type="ECO:0000313" key="1">
    <source>
        <dbReference type="EMBL" id="KAJ2867034.1"/>
    </source>
</evidence>
<sequence length="167" mass="18414">MTVLLKRAGYDKVGDYLYSEDLCVGVFDGTNYNSGTCTANNLTSSDMRYPTSSMIIRDNMVDNNIGYLAGVLQNLTQVTQAQCVMTGVNSTACWVWGSNLQQCYSRCYYDRAKYVGTDSCNRTKPVESNYAIYVRRSDFHPVSAATPSVTIKRLALVGSLALALMFG</sequence>
<organism evidence="1 2">
    <name type="scientific">Coemansia aciculifera</name>
    <dbReference type="NCBI Taxonomy" id="417176"/>
    <lineage>
        <taxon>Eukaryota</taxon>
        <taxon>Fungi</taxon>
        <taxon>Fungi incertae sedis</taxon>
        <taxon>Zoopagomycota</taxon>
        <taxon>Kickxellomycotina</taxon>
        <taxon>Kickxellomycetes</taxon>
        <taxon>Kickxellales</taxon>
        <taxon>Kickxellaceae</taxon>
        <taxon>Coemansia</taxon>
    </lineage>
</organism>
<gene>
    <name evidence="1" type="ORF">GGH94_001100</name>
</gene>
<dbReference type="Proteomes" id="UP001140074">
    <property type="component" value="Unassembled WGS sequence"/>
</dbReference>
<dbReference type="EMBL" id="JANBUY010000026">
    <property type="protein sequence ID" value="KAJ2867034.1"/>
    <property type="molecule type" value="Genomic_DNA"/>
</dbReference>
<reference evidence="1" key="1">
    <citation type="submission" date="2022-07" db="EMBL/GenBank/DDBJ databases">
        <title>Phylogenomic reconstructions and comparative analyses of Kickxellomycotina fungi.</title>
        <authorList>
            <person name="Reynolds N.K."/>
            <person name="Stajich J.E."/>
            <person name="Barry K."/>
            <person name="Grigoriev I.V."/>
            <person name="Crous P."/>
            <person name="Smith M.E."/>
        </authorList>
    </citation>
    <scope>NUCLEOTIDE SEQUENCE</scope>
    <source>
        <strain evidence="1">RSA 476</strain>
    </source>
</reference>
<accession>A0A9W8IND5</accession>
<name>A0A9W8IND5_9FUNG</name>
<dbReference type="AlphaFoldDB" id="A0A9W8IND5"/>